<dbReference type="InterPro" id="IPR051540">
    <property type="entry name" value="S-2-haloacid_dehalogenase"/>
</dbReference>
<keyword evidence="3" id="KW-1185">Reference proteome</keyword>
<dbReference type="Proteomes" id="UP001596002">
    <property type="component" value="Unassembled WGS sequence"/>
</dbReference>
<name>A0ABV9Q5F8_9BACL</name>
<dbReference type="EMBL" id="JBHSHC010000124">
    <property type="protein sequence ID" value="MFC4769290.1"/>
    <property type="molecule type" value="Genomic_DNA"/>
</dbReference>
<dbReference type="InterPro" id="IPR006439">
    <property type="entry name" value="HAD-SF_hydro_IA"/>
</dbReference>
<dbReference type="RefSeq" id="WP_380027638.1">
    <property type="nucleotide sequence ID" value="NZ_JBHSHC010000124.1"/>
</dbReference>
<proteinExistence type="predicted"/>
<dbReference type="InterPro" id="IPR036412">
    <property type="entry name" value="HAD-like_sf"/>
</dbReference>
<dbReference type="PANTHER" id="PTHR43316:SF3">
    <property type="entry name" value="HALOACID DEHALOGENASE, TYPE II (AFU_ORTHOLOGUE AFUA_2G07750)-RELATED"/>
    <property type="match status" value="1"/>
</dbReference>
<dbReference type="GO" id="GO:0016787">
    <property type="term" value="F:hydrolase activity"/>
    <property type="evidence" value="ECO:0007669"/>
    <property type="project" value="UniProtKB-KW"/>
</dbReference>
<dbReference type="SFLD" id="SFLDS00003">
    <property type="entry name" value="Haloacid_Dehalogenase"/>
    <property type="match status" value="1"/>
</dbReference>
<organism evidence="2 3">
    <name type="scientific">Effusibacillus consociatus</name>
    <dbReference type="NCBI Taxonomy" id="1117041"/>
    <lineage>
        <taxon>Bacteria</taxon>
        <taxon>Bacillati</taxon>
        <taxon>Bacillota</taxon>
        <taxon>Bacilli</taxon>
        <taxon>Bacillales</taxon>
        <taxon>Alicyclobacillaceae</taxon>
        <taxon>Effusibacillus</taxon>
    </lineage>
</organism>
<dbReference type="PANTHER" id="PTHR43316">
    <property type="entry name" value="HYDROLASE, HALOACID DELAHOGENASE-RELATED"/>
    <property type="match status" value="1"/>
</dbReference>
<dbReference type="InterPro" id="IPR023214">
    <property type="entry name" value="HAD_sf"/>
</dbReference>
<evidence type="ECO:0000313" key="3">
    <source>
        <dbReference type="Proteomes" id="UP001596002"/>
    </source>
</evidence>
<reference evidence="3" key="1">
    <citation type="journal article" date="2019" name="Int. J. Syst. Evol. Microbiol.">
        <title>The Global Catalogue of Microorganisms (GCM) 10K type strain sequencing project: providing services to taxonomists for standard genome sequencing and annotation.</title>
        <authorList>
            <consortium name="The Broad Institute Genomics Platform"/>
            <consortium name="The Broad Institute Genome Sequencing Center for Infectious Disease"/>
            <person name="Wu L."/>
            <person name="Ma J."/>
        </authorList>
    </citation>
    <scope>NUCLEOTIDE SEQUENCE [LARGE SCALE GENOMIC DNA]</scope>
    <source>
        <strain evidence="3">WYCCWR 12678</strain>
    </source>
</reference>
<sequence>MLNTLLFDLDGTLLPMDNDEFTRGYFKHLVPHVVHLLDQEKFIAQLWASTEEMVRNDDASKTNEEVFKEDFLSKISIREEDIWPVLLDFYQKEFGALSHLASPTPLSRQVVQTAIEKGYSVVLATNPLFPRSAIEARMKWAGVDDLPFDLVTTLEEMHFCKPNPNYYREILQKIGKMPEECMMIGNDGYEDMVAGKLGMQTYLVTDCLIDRNLLSDFVDHQGTMEKLLEFVKKLPEPKGEAL</sequence>
<protein>
    <submittedName>
        <fullName evidence="2">HAD family hydrolase</fullName>
        <ecNumber evidence="2">3.1.3.-</ecNumber>
    </submittedName>
</protein>
<keyword evidence="1 2" id="KW-0378">Hydrolase</keyword>
<dbReference type="SUPFAM" id="SSF56784">
    <property type="entry name" value="HAD-like"/>
    <property type="match status" value="1"/>
</dbReference>
<accession>A0ABV9Q5F8</accession>
<evidence type="ECO:0000256" key="1">
    <source>
        <dbReference type="ARBA" id="ARBA00022801"/>
    </source>
</evidence>
<dbReference type="SFLD" id="SFLDG01129">
    <property type="entry name" value="C1.5:_HAD__Beta-PGM__Phosphata"/>
    <property type="match status" value="1"/>
</dbReference>
<dbReference type="Gene3D" id="3.40.50.1000">
    <property type="entry name" value="HAD superfamily/HAD-like"/>
    <property type="match status" value="1"/>
</dbReference>
<dbReference type="EC" id="3.1.3.-" evidence="2"/>
<gene>
    <name evidence="2" type="ORF">ACFO8Q_18330</name>
</gene>
<comment type="caution">
    <text evidence="2">The sequence shown here is derived from an EMBL/GenBank/DDBJ whole genome shotgun (WGS) entry which is preliminary data.</text>
</comment>
<dbReference type="Pfam" id="PF00702">
    <property type="entry name" value="Hydrolase"/>
    <property type="match status" value="1"/>
</dbReference>
<dbReference type="PRINTS" id="PR00413">
    <property type="entry name" value="HADHALOGNASE"/>
</dbReference>
<evidence type="ECO:0000313" key="2">
    <source>
        <dbReference type="EMBL" id="MFC4769290.1"/>
    </source>
</evidence>